<dbReference type="WBParaSite" id="PEQ_0000005401-mRNA-1">
    <property type="protein sequence ID" value="PEQ_0000005401-mRNA-1"/>
    <property type="gene ID" value="PEQ_0000005401"/>
</dbReference>
<evidence type="ECO:0000313" key="3">
    <source>
        <dbReference type="WBParaSite" id="PEQ_0000005401-mRNA-1"/>
    </source>
</evidence>
<keyword evidence="1" id="KW-0812">Transmembrane</keyword>
<feature type="transmembrane region" description="Helical" evidence="1">
    <location>
        <begin position="54"/>
        <end position="79"/>
    </location>
</feature>
<evidence type="ECO:0000256" key="1">
    <source>
        <dbReference type="SAM" id="Phobius"/>
    </source>
</evidence>
<dbReference type="AlphaFoldDB" id="A0A914R1C4"/>
<name>A0A914R1C4_PAREQ</name>
<keyword evidence="2" id="KW-1185">Reference proteome</keyword>
<reference evidence="3" key="1">
    <citation type="submission" date="2022-11" db="UniProtKB">
        <authorList>
            <consortium name="WormBaseParasite"/>
        </authorList>
    </citation>
    <scope>IDENTIFICATION</scope>
</reference>
<dbReference type="Proteomes" id="UP000887564">
    <property type="component" value="Unplaced"/>
</dbReference>
<sequence>MKIIVVNPDTSPRGVDIPDISYLYRNSGFFLCCIEIAHFAGLESPKLIGIHNQNFRLSCLLIFGLLCGLNTTVFLVHLFQPSPPRVVDE</sequence>
<evidence type="ECO:0000313" key="2">
    <source>
        <dbReference type="Proteomes" id="UP000887564"/>
    </source>
</evidence>
<accession>A0A914R1C4</accession>
<protein>
    <submittedName>
        <fullName evidence="3">Uncharacterized protein</fullName>
    </submittedName>
</protein>
<keyword evidence="1" id="KW-0472">Membrane</keyword>
<organism evidence="2 3">
    <name type="scientific">Parascaris equorum</name>
    <name type="common">Equine roundworm</name>
    <dbReference type="NCBI Taxonomy" id="6256"/>
    <lineage>
        <taxon>Eukaryota</taxon>
        <taxon>Metazoa</taxon>
        <taxon>Ecdysozoa</taxon>
        <taxon>Nematoda</taxon>
        <taxon>Chromadorea</taxon>
        <taxon>Rhabditida</taxon>
        <taxon>Spirurina</taxon>
        <taxon>Ascaridomorpha</taxon>
        <taxon>Ascaridoidea</taxon>
        <taxon>Ascarididae</taxon>
        <taxon>Parascaris</taxon>
    </lineage>
</organism>
<proteinExistence type="predicted"/>
<keyword evidence="1" id="KW-1133">Transmembrane helix</keyword>